<proteinExistence type="predicted"/>
<gene>
    <name evidence="2" type="ORF">PCORN_16658</name>
</gene>
<dbReference type="SUPFAM" id="SSF160631">
    <property type="entry name" value="SMI1/KNR4-like"/>
    <property type="match status" value="1"/>
</dbReference>
<sequence length="319" mass="36987">MFNHLKNLLEELYGASKLETPWQGVLYGPISDSEYETYLSPPLSLEELEVYQKHLKEWHLYTKDELLEPFKKLLLEFSNGAILFNDIIIPGHKRKYQGMTLEEKDLQPTGIEEITSLSWMPDKFFVIGKSVQRDTLYLLTNKESVMEIKDKNISYHYNKMDIVGEYEDIYSWLEKIILAHTYSGDSLNNGLSITTAKVQKEALRVDWNEPLALEELQRFESIHDMELPTEYRDFLLKHNGGEIDSSAGPTVAMLSLDKPDNAELYVEKVADNVLQVAVESDGEPVFLNCSTGEVFQKREFETSYDSWDKWLEYEAEIIE</sequence>
<dbReference type="SMART" id="SM00860">
    <property type="entry name" value="SMI1_KNR4"/>
    <property type="match status" value="1"/>
</dbReference>
<dbReference type="InterPro" id="IPR037883">
    <property type="entry name" value="Knr4/Smi1-like_sf"/>
</dbReference>
<organism evidence="2 3">
    <name type="scientific">Listeria cornellensis FSL F6-0969</name>
    <dbReference type="NCBI Taxonomy" id="1265820"/>
    <lineage>
        <taxon>Bacteria</taxon>
        <taxon>Bacillati</taxon>
        <taxon>Bacillota</taxon>
        <taxon>Bacilli</taxon>
        <taxon>Bacillales</taxon>
        <taxon>Listeriaceae</taxon>
        <taxon>Listeria</taxon>
    </lineage>
</organism>
<dbReference type="EMBL" id="AODE01000039">
    <property type="protein sequence ID" value="EUJ25503.1"/>
    <property type="molecule type" value="Genomic_DNA"/>
</dbReference>
<dbReference type="AlphaFoldDB" id="W7BZ10"/>
<reference evidence="2 3" key="1">
    <citation type="journal article" date="2014" name="Int. J. Syst. Evol. Microbiol.">
        <title>Listeria floridensis sp. nov., Listeria aquatica sp. nov., Listeria cornellensis sp. nov., Listeria riparia sp. nov. and Listeria grandensis sp. nov., from agricultural and natural environments.</title>
        <authorList>
            <person name="den Bakker H.C."/>
            <person name="Warchocki S."/>
            <person name="Wright E.M."/>
            <person name="Allred A.F."/>
            <person name="Ahlstrom C."/>
            <person name="Manuel C.S."/>
            <person name="Stasiewicz M.J."/>
            <person name="Burrell A."/>
            <person name="Roof S."/>
            <person name="Strawn L."/>
            <person name="Fortes E.D."/>
            <person name="Nightingale K.K."/>
            <person name="Kephart D."/>
            <person name="Wiedmann M."/>
        </authorList>
    </citation>
    <scope>NUCLEOTIDE SEQUENCE [LARGE SCALE GENOMIC DNA]</scope>
    <source>
        <strain evidence="3">FSL F6-969</strain>
    </source>
</reference>
<dbReference type="InterPro" id="IPR018958">
    <property type="entry name" value="Knr4/Smi1-like_dom"/>
</dbReference>
<dbReference type="STRING" id="1265820.PCORN_16658"/>
<dbReference type="Proteomes" id="UP000019254">
    <property type="component" value="Unassembled WGS sequence"/>
</dbReference>
<dbReference type="Gene3D" id="3.40.1580.10">
    <property type="entry name" value="SMI1/KNR4-like"/>
    <property type="match status" value="1"/>
</dbReference>
<dbReference type="OrthoDB" id="2355620at2"/>
<name>W7BZ10_9LIST</name>
<dbReference type="Pfam" id="PF09346">
    <property type="entry name" value="SMI1_KNR4"/>
    <property type="match status" value="1"/>
</dbReference>
<evidence type="ECO:0000313" key="3">
    <source>
        <dbReference type="Proteomes" id="UP000019254"/>
    </source>
</evidence>
<protein>
    <submittedName>
        <fullName evidence="2">SMI1 / KNR4 family protein</fullName>
    </submittedName>
</protein>
<keyword evidence="3" id="KW-1185">Reference proteome</keyword>
<feature type="domain" description="Knr4/Smi1-like" evidence="1">
    <location>
        <begin position="210"/>
        <end position="313"/>
    </location>
</feature>
<dbReference type="PATRIC" id="fig|1265820.5.peg.3294"/>
<comment type="caution">
    <text evidence="2">The sequence shown here is derived from an EMBL/GenBank/DDBJ whole genome shotgun (WGS) entry which is preliminary data.</text>
</comment>
<evidence type="ECO:0000259" key="1">
    <source>
        <dbReference type="SMART" id="SM00860"/>
    </source>
</evidence>
<evidence type="ECO:0000313" key="2">
    <source>
        <dbReference type="EMBL" id="EUJ25503.1"/>
    </source>
</evidence>
<dbReference type="RefSeq" id="WP_036081948.1">
    <property type="nucleotide sequence ID" value="NZ_AODE01000039.1"/>
</dbReference>
<accession>W7BZ10</accession>